<sequence length="748" mass="81870">MATKIILLILICLTFHPLLGCSQGFPRRSETDDAELSDCTLMALRYHELTDQRVRIAHKTLIRKALFDAYALHIELCSIVTSISLENLDLVGTTAPHIGNLSFLNHLYLQNNSLFGTIPVSRLSYLDLSVNRLEGTIPSELGALSELADVSFSTNFLTGHIPSSYANLSSLSNLVLMSNSLKGPLPEGLGRLPFLINLQIGLNSISGEIPRSLFNCSSLIVLAMAVNRLTGTLPPDMFTNLTSLTTLYLGGNLLSGRLPPSIGNASSLTRVDLANNSFSGQIPCLGNLPNVQILSLQSNELVNDEPRGMDFLTSLANSPQLEVFSVAENRLTCKLPSSIGNLSRQLSLLVMNNNFFEGTLPREISNLINVILIAFEHNSLTGTIPPSIGTLPNLQYILLHENRFSGNIPESLGNLTYLAEVHLLEGTIPSSFGNCQRLQLLDLSVNLLNGTIPRDIFQIPSFGKVLNLSFNSLTRSVPPEIDMSRNSFQGTIPNSLDKLRGMEYISLSSNKLTGNIRASLESLRFLQVLNLSRNQLSGEVPTAGVFGNLTVISLSENLELCDGVPDLELPKCDSPGEKFSGSRLRIVLIASFAFILASVLVFWQHDLKLATRNFSSEYLIGEGSFGSVYKGVLNDGSLAAIKVFKMGQHGASKNFLAECEALRRIRHRNLVKIISVCSAGDFKALILKFMPNGNLEQLLHPRSEDSEVEKALGMNQRLKVDQDVASALVADKGIKKWVQKRGYFDNFN</sequence>
<protein>
    <submittedName>
        <fullName evidence="11">Ribulose bisphosphate carboxylase/oxygenase activase 1 isoform 1</fullName>
    </submittedName>
</protein>
<keyword evidence="4" id="KW-0677">Repeat</keyword>
<dbReference type="SUPFAM" id="SSF52058">
    <property type="entry name" value="L domain-like"/>
    <property type="match status" value="2"/>
</dbReference>
<dbReference type="PANTHER" id="PTHR27008:SF610">
    <property type="entry name" value="SERINE-THREONINE_TYROSINE-PROTEIN KINASE CATALYTIC DOMAIN-CONTAINING PROTEIN"/>
    <property type="match status" value="1"/>
</dbReference>
<evidence type="ECO:0000256" key="8">
    <source>
        <dbReference type="SAM" id="Phobius"/>
    </source>
</evidence>
<keyword evidence="6 8" id="KW-0472">Membrane</keyword>
<keyword evidence="7" id="KW-0547">Nucleotide-binding</keyword>
<dbReference type="Pfam" id="PF07714">
    <property type="entry name" value="PK_Tyr_Ser-Thr"/>
    <property type="match status" value="1"/>
</dbReference>
<feature type="signal peptide" evidence="9">
    <location>
        <begin position="1"/>
        <end position="20"/>
    </location>
</feature>
<dbReference type="SUPFAM" id="SSF56112">
    <property type="entry name" value="Protein kinase-like (PK-like)"/>
    <property type="match status" value="1"/>
</dbReference>
<dbReference type="InterPro" id="IPR001245">
    <property type="entry name" value="Ser-Thr/Tyr_kinase_cat_dom"/>
</dbReference>
<dbReference type="InterPro" id="IPR017441">
    <property type="entry name" value="Protein_kinase_ATP_BS"/>
</dbReference>
<dbReference type="PANTHER" id="PTHR27008">
    <property type="entry name" value="OS04G0122200 PROTEIN"/>
    <property type="match status" value="1"/>
</dbReference>
<comment type="caution">
    <text evidence="11">The sequence shown here is derived from an EMBL/GenBank/DDBJ whole genome shotgun (WGS) entry which is preliminary data.</text>
</comment>
<proteinExistence type="predicted"/>
<name>A0A6A3CZH0_HIBSY</name>
<feature type="binding site" evidence="7">
    <location>
        <position position="642"/>
    </location>
    <ligand>
        <name>ATP</name>
        <dbReference type="ChEBI" id="CHEBI:30616"/>
    </ligand>
</feature>
<reference evidence="11" key="1">
    <citation type="submission" date="2019-09" db="EMBL/GenBank/DDBJ databases">
        <title>Draft genome information of white flower Hibiscus syriacus.</title>
        <authorList>
            <person name="Kim Y.-M."/>
        </authorList>
    </citation>
    <scope>NUCLEOTIDE SEQUENCE [LARGE SCALE GENOMIC DNA]</scope>
    <source>
        <strain evidence="11">YM2019G1</strain>
    </source>
</reference>
<evidence type="ECO:0000256" key="9">
    <source>
        <dbReference type="SAM" id="SignalP"/>
    </source>
</evidence>
<dbReference type="InterPro" id="IPR020635">
    <property type="entry name" value="Tyr_kinase_cat_dom"/>
</dbReference>
<feature type="domain" description="Protein kinase" evidence="10">
    <location>
        <begin position="614"/>
        <end position="748"/>
    </location>
</feature>
<accession>A0A6A3CZH0</accession>
<dbReference type="SMART" id="SM00219">
    <property type="entry name" value="TyrKc"/>
    <property type="match status" value="1"/>
</dbReference>
<dbReference type="FunFam" id="3.80.10.10:FF:000095">
    <property type="entry name" value="LRR receptor-like serine/threonine-protein kinase GSO1"/>
    <property type="match status" value="2"/>
</dbReference>
<dbReference type="InterPro" id="IPR051809">
    <property type="entry name" value="Plant_receptor-like_S/T_kinase"/>
</dbReference>
<dbReference type="Proteomes" id="UP000436088">
    <property type="component" value="Unassembled WGS sequence"/>
</dbReference>
<dbReference type="Pfam" id="PF00560">
    <property type="entry name" value="LRR_1"/>
    <property type="match status" value="4"/>
</dbReference>
<evidence type="ECO:0000256" key="5">
    <source>
        <dbReference type="ARBA" id="ARBA00022989"/>
    </source>
</evidence>
<dbReference type="Gene3D" id="3.80.10.10">
    <property type="entry name" value="Ribonuclease Inhibitor"/>
    <property type="match status" value="2"/>
</dbReference>
<feature type="chain" id="PRO_5025377402" evidence="9">
    <location>
        <begin position="21"/>
        <end position="748"/>
    </location>
</feature>
<keyword evidence="2" id="KW-0433">Leucine-rich repeat</keyword>
<dbReference type="InterPro" id="IPR001611">
    <property type="entry name" value="Leu-rich_rpt"/>
</dbReference>
<dbReference type="PROSITE" id="PS00107">
    <property type="entry name" value="PROTEIN_KINASE_ATP"/>
    <property type="match status" value="1"/>
</dbReference>
<comment type="subcellular location">
    <subcellularLocation>
        <location evidence="1">Membrane</location>
        <topology evidence="1">Single-pass membrane protein</topology>
    </subcellularLocation>
</comment>
<evidence type="ECO:0000256" key="4">
    <source>
        <dbReference type="ARBA" id="ARBA00022737"/>
    </source>
</evidence>
<organism evidence="11 12">
    <name type="scientific">Hibiscus syriacus</name>
    <name type="common">Rose of Sharon</name>
    <dbReference type="NCBI Taxonomy" id="106335"/>
    <lineage>
        <taxon>Eukaryota</taxon>
        <taxon>Viridiplantae</taxon>
        <taxon>Streptophyta</taxon>
        <taxon>Embryophyta</taxon>
        <taxon>Tracheophyta</taxon>
        <taxon>Spermatophyta</taxon>
        <taxon>Magnoliopsida</taxon>
        <taxon>eudicotyledons</taxon>
        <taxon>Gunneridae</taxon>
        <taxon>Pentapetalae</taxon>
        <taxon>rosids</taxon>
        <taxon>malvids</taxon>
        <taxon>Malvales</taxon>
        <taxon>Malvaceae</taxon>
        <taxon>Malvoideae</taxon>
        <taxon>Hibiscus</taxon>
    </lineage>
</organism>
<dbReference type="GO" id="GO:0005524">
    <property type="term" value="F:ATP binding"/>
    <property type="evidence" value="ECO:0007669"/>
    <property type="project" value="UniProtKB-UniRule"/>
</dbReference>
<dbReference type="GO" id="GO:0004713">
    <property type="term" value="F:protein tyrosine kinase activity"/>
    <property type="evidence" value="ECO:0007669"/>
    <property type="project" value="InterPro"/>
</dbReference>
<keyword evidence="5 8" id="KW-1133">Transmembrane helix</keyword>
<keyword evidence="3 8" id="KW-0812">Transmembrane</keyword>
<feature type="transmembrane region" description="Helical" evidence="8">
    <location>
        <begin position="584"/>
        <end position="603"/>
    </location>
</feature>
<gene>
    <name evidence="11" type="ORF">F3Y22_tig00001818pilonHSYRG00008</name>
</gene>
<dbReference type="PROSITE" id="PS50011">
    <property type="entry name" value="PROTEIN_KINASE_DOM"/>
    <property type="match status" value="1"/>
</dbReference>
<evidence type="ECO:0000256" key="2">
    <source>
        <dbReference type="ARBA" id="ARBA00022614"/>
    </source>
</evidence>
<dbReference type="InterPro" id="IPR032675">
    <property type="entry name" value="LRR_dom_sf"/>
</dbReference>
<keyword evidence="12" id="KW-1185">Reference proteome</keyword>
<evidence type="ECO:0000259" key="10">
    <source>
        <dbReference type="PROSITE" id="PS50011"/>
    </source>
</evidence>
<dbReference type="AlphaFoldDB" id="A0A6A3CZH0"/>
<keyword evidence="7" id="KW-0067">ATP-binding</keyword>
<evidence type="ECO:0000256" key="1">
    <source>
        <dbReference type="ARBA" id="ARBA00004167"/>
    </source>
</evidence>
<evidence type="ECO:0000256" key="7">
    <source>
        <dbReference type="PROSITE-ProRule" id="PRU10141"/>
    </source>
</evidence>
<dbReference type="Gene3D" id="3.30.200.20">
    <property type="entry name" value="Phosphorylase Kinase, domain 1"/>
    <property type="match status" value="1"/>
</dbReference>
<evidence type="ECO:0000256" key="3">
    <source>
        <dbReference type="ARBA" id="ARBA00022692"/>
    </source>
</evidence>
<dbReference type="InterPro" id="IPR003591">
    <property type="entry name" value="Leu-rich_rpt_typical-subtyp"/>
</dbReference>
<dbReference type="SMART" id="SM00369">
    <property type="entry name" value="LRR_TYP"/>
    <property type="match status" value="4"/>
</dbReference>
<evidence type="ECO:0000313" key="11">
    <source>
        <dbReference type="EMBL" id="KAE8732632.1"/>
    </source>
</evidence>
<dbReference type="InterPro" id="IPR000719">
    <property type="entry name" value="Prot_kinase_dom"/>
</dbReference>
<evidence type="ECO:0000256" key="6">
    <source>
        <dbReference type="ARBA" id="ARBA00023136"/>
    </source>
</evidence>
<dbReference type="GO" id="GO:0016020">
    <property type="term" value="C:membrane"/>
    <property type="evidence" value="ECO:0007669"/>
    <property type="project" value="UniProtKB-SubCell"/>
</dbReference>
<dbReference type="EMBL" id="VEPZ02000141">
    <property type="protein sequence ID" value="KAE8732632.1"/>
    <property type="molecule type" value="Genomic_DNA"/>
</dbReference>
<dbReference type="InterPro" id="IPR011009">
    <property type="entry name" value="Kinase-like_dom_sf"/>
</dbReference>
<keyword evidence="9" id="KW-0732">Signal</keyword>
<dbReference type="PRINTS" id="PR00019">
    <property type="entry name" value="LEURICHRPT"/>
</dbReference>
<evidence type="ECO:0000313" key="12">
    <source>
        <dbReference type="Proteomes" id="UP000436088"/>
    </source>
</evidence>